<dbReference type="SUPFAM" id="SSF47459">
    <property type="entry name" value="HLH, helix-loop-helix DNA-binding domain"/>
    <property type="match status" value="1"/>
</dbReference>
<dbReference type="GO" id="GO:0046983">
    <property type="term" value="F:protein dimerization activity"/>
    <property type="evidence" value="ECO:0007669"/>
    <property type="project" value="InterPro"/>
</dbReference>
<evidence type="ECO:0000256" key="7">
    <source>
        <dbReference type="SAM" id="MobiDB-lite"/>
    </source>
</evidence>
<dbReference type="EnsemblPlants" id="OB04G15330.1">
    <property type="protein sequence ID" value="OB04G15330.1"/>
    <property type="gene ID" value="OB04G15330"/>
</dbReference>
<dbReference type="PANTHER" id="PTHR31945:SF26">
    <property type="entry name" value="TRANSCRIPTION FACTOR BHLH35"/>
    <property type="match status" value="1"/>
</dbReference>
<dbReference type="GO" id="GO:0043565">
    <property type="term" value="F:sequence-specific DNA binding"/>
    <property type="evidence" value="ECO:0007669"/>
    <property type="project" value="TreeGrafter"/>
</dbReference>
<evidence type="ECO:0000256" key="1">
    <source>
        <dbReference type="ARBA" id="ARBA00004123"/>
    </source>
</evidence>
<keyword evidence="10" id="KW-1185">Reference proteome</keyword>
<dbReference type="Pfam" id="PF00010">
    <property type="entry name" value="HLH"/>
    <property type="match status" value="1"/>
</dbReference>
<name>J3LWK8_ORYBR</name>
<reference evidence="9" key="1">
    <citation type="journal article" date="2013" name="Nat. Commun.">
        <title>Whole-genome sequencing of Oryza brachyantha reveals mechanisms underlying Oryza genome evolution.</title>
        <authorList>
            <person name="Chen J."/>
            <person name="Huang Q."/>
            <person name="Gao D."/>
            <person name="Wang J."/>
            <person name="Lang Y."/>
            <person name="Liu T."/>
            <person name="Li B."/>
            <person name="Bai Z."/>
            <person name="Luis Goicoechea J."/>
            <person name="Liang C."/>
            <person name="Chen C."/>
            <person name="Zhang W."/>
            <person name="Sun S."/>
            <person name="Liao Y."/>
            <person name="Zhang X."/>
            <person name="Yang L."/>
            <person name="Song C."/>
            <person name="Wang M."/>
            <person name="Shi J."/>
            <person name="Liu G."/>
            <person name="Liu J."/>
            <person name="Zhou H."/>
            <person name="Zhou W."/>
            <person name="Yu Q."/>
            <person name="An N."/>
            <person name="Chen Y."/>
            <person name="Cai Q."/>
            <person name="Wang B."/>
            <person name="Liu B."/>
            <person name="Min J."/>
            <person name="Huang Y."/>
            <person name="Wu H."/>
            <person name="Li Z."/>
            <person name="Zhang Y."/>
            <person name="Yin Y."/>
            <person name="Song W."/>
            <person name="Jiang J."/>
            <person name="Jackson S.A."/>
            <person name="Wing R.A."/>
            <person name="Wang J."/>
            <person name="Chen M."/>
        </authorList>
    </citation>
    <scope>NUCLEOTIDE SEQUENCE [LARGE SCALE GENOMIC DNA]</scope>
    <source>
        <strain evidence="9">cv. IRGC 101232</strain>
    </source>
</reference>
<evidence type="ECO:0000256" key="4">
    <source>
        <dbReference type="ARBA" id="ARBA00023163"/>
    </source>
</evidence>
<evidence type="ECO:0000259" key="8">
    <source>
        <dbReference type="PROSITE" id="PS50888"/>
    </source>
</evidence>
<reference evidence="9" key="2">
    <citation type="submission" date="2013-04" db="UniProtKB">
        <authorList>
            <consortium name="EnsemblPlants"/>
        </authorList>
    </citation>
    <scope>IDENTIFICATION</scope>
</reference>
<dbReference type="AlphaFoldDB" id="J3LWK8"/>
<organism evidence="9">
    <name type="scientific">Oryza brachyantha</name>
    <name type="common">malo sina</name>
    <dbReference type="NCBI Taxonomy" id="4533"/>
    <lineage>
        <taxon>Eukaryota</taxon>
        <taxon>Viridiplantae</taxon>
        <taxon>Streptophyta</taxon>
        <taxon>Embryophyta</taxon>
        <taxon>Tracheophyta</taxon>
        <taxon>Spermatophyta</taxon>
        <taxon>Magnoliopsida</taxon>
        <taxon>Liliopsida</taxon>
        <taxon>Poales</taxon>
        <taxon>Poaceae</taxon>
        <taxon>BOP clade</taxon>
        <taxon>Oryzoideae</taxon>
        <taxon>Oryzeae</taxon>
        <taxon>Oryzinae</taxon>
        <taxon>Oryza</taxon>
    </lineage>
</organism>
<dbReference type="OMA" id="YWETNRF"/>
<dbReference type="Gene3D" id="4.10.280.10">
    <property type="entry name" value="Helix-loop-helix DNA-binding domain"/>
    <property type="match status" value="1"/>
</dbReference>
<comment type="similarity">
    <text evidence="2">Belongs to the bHLH protein family.</text>
</comment>
<protein>
    <recommendedName>
        <fullName evidence="8">BHLH domain-containing protein</fullName>
    </recommendedName>
</protein>
<dbReference type="InterPro" id="IPR036638">
    <property type="entry name" value="HLH_DNA-bd_sf"/>
</dbReference>
<proteinExistence type="inferred from homology"/>
<dbReference type="GO" id="GO:0005634">
    <property type="term" value="C:nucleus"/>
    <property type="evidence" value="ECO:0007669"/>
    <property type="project" value="UniProtKB-SubCell"/>
</dbReference>
<dbReference type="STRING" id="4533.J3LWK8"/>
<evidence type="ECO:0000256" key="6">
    <source>
        <dbReference type="SAM" id="Coils"/>
    </source>
</evidence>
<evidence type="ECO:0000256" key="3">
    <source>
        <dbReference type="ARBA" id="ARBA00023015"/>
    </source>
</evidence>
<evidence type="ECO:0000256" key="2">
    <source>
        <dbReference type="ARBA" id="ARBA00005510"/>
    </source>
</evidence>
<comment type="subcellular location">
    <subcellularLocation>
        <location evidence="1">Nucleus</location>
    </subcellularLocation>
</comment>
<accession>J3LWK8</accession>
<keyword evidence="5" id="KW-0539">Nucleus</keyword>
<dbReference type="Proteomes" id="UP000006038">
    <property type="component" value="Chromosome 4"/>
</dbReference>
<dbReference type="InterPro" id="IPR011598">
    <property type="entry name" value="bHLH_dom"/>
</dbReference>
<keyword evidence="4" id="KW-0804">Transcription</keyword>
<keyword evidence="6" id="KW-0175">Coiled coil</keyword>
<sequence>MERDRRKRLNEKLYALRAVVPKISKMDKASIVRDAIAHIEKLQAEERRLLEEISALESTVATKSAAGAGDDDDGVPLLPRMKKPRTTPPPHDGASMAASPPLQILQELIVMNNPRSQLQVSKVGERTMAVSIRCARTRDAMVKVCRAMEALRLKVVSANVAAVDGSIVHTMFVQISSLTDPSSNAS</sequence>
<dbReference type="eggNOG" id="ENOG502QWG4">
    <property type="taxonomic scope" value="Eukaryota"/>
</dbReference>
<dbReference type="HOGENOM" id="CLU_035660_0_0_1"/>
<dbReference type="SMART" id="SM00353">
    <property type="entry name" value="HLH"/>
    <property type="match status" value="1"/>
</dbReference>
<feature type="region of interest" description="Disordered" evidence="7">
    <location>
        <begin position="61"/>
        <end position="96"/>
    </location>
</feature>
<feature type="coiled-coil region" evidence="6">
    <location>
        <begin position="32"/>
        <end position="59"/>
    </location>
</feature>
<dbReference type="Gramene" id="OB04G15330.1">
    <property type="protein sequence ID" value="OB04G15330.1"/>
    <property type="gene ID" value="OB04G15330"/>
</dbReference>
<dbReference type="Pfam" id="PF22754">
    <property type="entry name" value="bHLH-TF_ACT-like_plant"/>
    <property type="match status" value="1"/>
</dbReference>
<evidence type="ECO:0000313" key="10">
    <source>
        <dbReference type="Proteomes" id="UP000006038"/>
    </source>
</evidence>
<evidence type="ECO:0000256" key="5">
    <source>
        <dbReference type="ARBA" id="ARBA00023242"/>
    </source>
</evidence>
<dbReference type="InterPro" id="IPR054502">
    <property type="entry name" value="bHLH-TF_ACT-like_plant"/>
</dbReference>
<dbReference type="PROSITE" id="PS50888">
    <property type="entry name" value="BHLH"/>
    <property type="match status" value="1"/>
</dbReference>
<feature type="domain" description="BHLH" evidence="8">
    <location>
        <begin position="1"/>
        <end position="42"/>
    </location>
</feature>
<dbReference type="GO" id="GO:0003700">
    <property type="term" value="F:DNA-binding transcription factor activity"/>
    <property type="evidence" value="ECO:0007669"/>
    <property type="project" value="TreeGrafter"/>
</dbReference>
<dbReference type="InterPro" id="IPR051358">
    <property type="entry name" value="TF_AMS/ICE1/BHLH6-like"/>
</dbReference>
<keyword evidence="3" id="KW-0805">Transcription regulation</keyword>
<evidence type="ECO:0000313" key="9">
    <source>
        <dbReference type="EnsemblPlants" id="OB04G15330.1"/>
    </source>
</evidence>
<dbReference type="PANTHER" id="PTHR31945">
    <property type="entry name" value="TRANSCRIPTION FACTOR SCREAM2-RELATED"/>
    <property type="match status" value="1"/>
</dbReference>